<dbReference type="Gene3D" id="3.30.310.50">
    <property type="entry name" value="Alpha-D-phosphohexomutase, C-terminal domain"/>
    <property type="match status" value="1"/>
</dbReference>
<dbReference type="eggNOG" id="COG3553">
    <property type="taxonomic scope" value="Bacteria"/>
</dbReference>
<dbReference type="RefSeq" id="WP_004579465.1">
    <property type="nucleotide sequence ID" value="NZ_AP028878.1"/>
</dbReference>
<dbReference type="InterPro" id="IPR014543">
    <property type="entry name" value="UCP028291"/>
</dbReference>
<dbReference type="Proteomes" id="UP000013165">
    <property type="component" value="Unassembled WGS sequence"/>
</dbReference>
<evidence type="ECO:0000313" key="2">
    <source>
        <dbReference type="Proteomes" id="UP000013165"/>
    </source>
</evidence>
<keyword evidence="2" id="KW-1185">Reference proteome</keyword>
<dbReference type="OrthoDB" id="9806511at2"/>
<proteinExistence type="predicted"/>
<dbReference type="STRING" id="626887.J057_07461"/>
<dbReference type="AlphaFoldDB" id="N6W4T9"/>
<comment type="caution">
    <text evidence="1">The sequence shown here is derived from an EMBL/GenBank/DDBJ whole genome shotgun (WGS) entry which is preliminary data.</text>
</comment>
<evidence type="ECO:0000313" key="1">
    <source>
        <dbReference type="EMBL" id="ENO15169.1"/>
    </source>
</evidence>
<reference evidence="1 2" key="1">
    <citation type="journal article" date="2013" name="Genome Announc.">
        <title>Genome Sequence of the Polycyclic Aromatic Hydrocarbon-Degrading Bacterium Strain Marinobacter nanhaiticus D15-8WT.</title>
        <authorList>
            <person name="Cui Z."/>
            <person name="Gao W."/>
            <person name="Li Q."/>
            <person name="Xu G."/>
            <person name="Zheng L."/>
        </authorList>
    </citation>
    <scope>NUCLEOTIDE SEQUENCE [LARGE SCALE GENOMIC DNA]</scope>
    <source>
        <strain evidence="1 2">D15-8W</strain>
    </source>
</reference>
<dbReference type="HOGENOM" id="CLU_127482_1_0_6"/>
<organism evidence="1 2">
    <name type="scientific">Marinobacter nanhaiticus D15-8W</name>
    <dbReference type="NCBI Taxonomy" id="626887"/>
    <lineage>
        <taxon>Bacteria</taxon>
        <taxon>Pseudomonadati</taxon>
        <taxon>Pseudomonadota</taxon>
        <taxon>Gammaproteobacteria</taxon>
        <taxon>Pseudomonadales</taxon>
        <taxon>Marinobacteraceae</taxon>
        <taxon>Marinobacter</taxon>
    </lineage>
</organism>
<dbReference type="Pfam" id="PF09981">
    <property type="entry name" value="DUF2218"/>
    <property type="match status" value="1"/>
</dbReference>
<accession>N6W4T9</accession>
<dbReference type="PATRIC" id="fig|626887.3.peg.1482"/>
<protein>
    <submittedName>
        <fullName evidence="1">DUF2218 domain-containing protein</fullName>
    </submittedName>
</protein>
<name>N6W4T9_9GAMM</name>
<gene>
    <name evidence="1" type="ORF">J057_07461</name>
</gene>
<dbReference type="PIRSF" id="PIRSF028291">
    <property type="entry name" value="UCP028291"/>
    <property type="match status" value="1"/>
</dbReference>
<dbReference type="EMBL" id="APLQ01000011">
    <property type="protein sequence ID" value="ENO15169.1"/>
    <property type="molecule type" value="Genomic_DNA"/>
</dbReference>
<sequence length="96" mass="10681">MLKAIANVETASPSINMKKLLRHFSHKIEVQFDDHIGSASFPFGDAYLEAGESVLAIHVKADDEESMTRLQAVIADHLVRFASKETLTIQWESVTP</sequence>